<dbReference type="OrthoDB" id="2440450at2759"/>
<evidence type="ECO:0000313" key="2">
    <source>
        <dbReference type="Proteomes" id="UP000182235"/>
    </source>
</evidence>
<dbReference type="VEuPathDB" id="FungiDB:AJ78_07274"/>
<accession>A0A1J9QA71</accession>
<dbReference type="STRING" id="1447872.A0A1J9QA71"/>
<proteinExistence type="predicted"/>
<dbReference type="EMBL" id="LGRN01000451">
    <property type="protein sequence ID" value="OJD12077.1"/>
    <property type="molecule type" value="Genomic_DNA"/>
</dbReference>
<keyword evidence="2" id="KW-1185">Reference proteome</keyword>
<gene>
    <name evidence="1" type="ORF">AJ78_07274</name>
</gene>
<name>A0A1J9QA71_9EURO</name>
<comment type="caution">
    <text evidence="1">The sequence shown here is derived from an EMBL/GenBank/DDBJ whole genome shotgun (WGS) entry which is preliminary data.</text>
</comment>
<sequence length="265" mass="30023">MQMIGPLRSIFWLAGYDDLVKVVDDAAYVLKNEIMAVPPGCHAGPFLLNLLYEERKIPEELYWQHEYPEADINNSVSFVRSQNLPTSVQTLHMKHHKKLDVFCKRAKDHLGHDIMNNSSVSFCGLSLISLEQILAFFIPTARSASFHHEFGPGIYTTSNFPLAKMYAGSNGAIMVFKNTDYHNLEVWRPQGAEWNSLVAAWRRLPMKDIQLPDQYKTADVIVGPISIGQGERPKPDHNVIQQAHVSYRSCERLAASLVAIIYLKN</sequence>
<protein>
    <submittedName>
        <fullName evidence="1">Uncharacterized protein</fullName>
    </submittedName>
</protein>
<organism evidence="1 2">
    <name type="scientific">Emergomyces pasteurianus Ep9510</name>
    <dbReference type="NCBI Taxonomy" id="1447872"/>
    <lineage>
        <taxon>Eukaryota</taxon>
        <taxon>Fungi</taxon>
        <taxon>Dikarya</taxon>
        <taxon>Ascomycota</taxon>
        <taxon>Pezizomycotina</taxon>
        <taxon>Eurotiomycetes</taxon>
        <taxon>Eurotiomycetidae</taxon>
        <taxon>Onygenales</taxon>
        <taxon>Ajellomycetaceae</taxon>
        <taxon>Emergomyces</taxon>
    </lineage>
</organism>
<reference evidence="1 2" key="1">
    <citation type="submission" date="2015-07" db="EMBL/GenBank/DDBJ databases">
        <title>Emmonsia species relationships and genome sequence.</title>
        <authorList>
            <consortium name="The Broad Institute Genomics Platform"/>
            <person name="Cuomo C.A."/>
            <person name="Munoz J.F."/>
            <person name="Imamovic A."/>
            <person name="Priest M.E."/>
            <person name="Young S."/>
            <person name="Clay O.K."/>
            <person name="McEwen J.G."/>
        </authorList>
    </citation>
    <scope>NUCLEOTIDE SEQUENCE [LARGE SCALE GENOMIC DNA]</scope>
    <source>
        <strain evidence="1 2">UAMH 9510</strain>
    </source>
</reference>
<dbReference type="AlphaFoldDB" id="A0A1J9QA71"/>
<evidence type="ECO:0000313" key="1">
    <source>
        <dbReference type="EMBL" id="OJD12077.1"/>
    </source>
</evidence>
<dbReference type="Proteomes" id="UP000182235">
    <property type="component" value="Unassembled WGS sequence"/>
</dbReference>